<keyword evidence="2" id="KW-0328">Glycosyltransferase</keyword>
<evidence type="ECO:0000256" key="4">
    <source>
        <dbReference type="SAM" id="Phobius"/>
    </source>
</evidence>
<feature type="transmembrane region" description="Helical" evidence="4">
    <location>
        <begin position="384"/>
        <end position="408"/>
    </location>
</feature>
<dbReference type="InterPro" id="IPR029044">
    <property type="entry name" value="Nucleotide-diphossugar_trans"/>
</dbReference>
<evidence type="ECO:0000259" key="5">
    <source>
        <dbReference type="Pfam" id="PF00535"/>
    </source>
</evidence>
<name>A0A1T4KFF0_9BACT</name>
<evidence type="ECO:0000313" key="7">
    <source>
        <dbReference type="Proteomes" id="UP000190449"/>
    </source>
</evidence>
<sequence length="412" mass="47140">MGTIFSIFDFLKRRPFSRQTDNRQKNLELHLRSMILTLLETAFVSLLVVTAFFYALFEWRMFRALGKVHIGHSIRNPLPSVSILVSARNEEAGISQTLDSLMKQLYKGRWDIWVADDRSTDRTPQILAEYAEKYPDRIHILTISELSPGESAKKNAIAKLVKASAGEILLLTDADCIVPPTWIRAMMQEFEPGIDFVAGHSYIELPKDRFNWLLNMQAVETMAYRIAGTAALAMGTPITSTGNNLAYRRRFFEEVHGFEGVSKIQSGDDDLLLQKLAREAPWKAHYSIDPEAFVSTQGKETFPELWEQRKRWASKTTYYAPKTVAILTMVFLFFCLLFAGYILSFFSFPIFLATLFGFLIKLVGDTCVELRGLRIFQQQELFKWFLPVEIIHAPFTVFAVLFGIAGHFKWKG</sequence>
<keyword evidence="3 6" id="KW-0808">Transferase</keyword>
<dbReference type="Pfam" id="PF00535">
    <property type="entry name" value="Glycos_transf_2"/>
    <property type="match status" value="1"/>
</dbReference>
<feature type="transmembrane region" description="Helical" evidence="4">
    <location>
        <begin position="345"/>
        <end position="363"/>
    </location>
</feature>
<dbReference type="PANTHER" id="PTHR43630:SF1">
    <property type="entry name" value="POLY-BETA-1,6-N-ACETYL-D-GLUCOSAMINE SYNTHASE"/>
    <property type="match status" value="1"/>
</dbReference>
<keyword evidence="4" id="KW-0472">Membrane</keyword>
<keyword evidence="4" id="KW-0812">Transmembrane</keyword>
<proteinExistence type="inferred from homology"/>
<dbReference type="AlphaFoldDB" id="A0A1T4KFF0"/>
<protein>
    <submittedName>
        <fullName evidence="6">Glycosyltransferase, catalytic subunit of cellulose synthase and poly-beta-1,6-N-acetylglucosamine synthase</fullName>
    </submittedName>
</protein>
<dbReference type="InterPro" id="IPR001173">
    <property type="entry name" value="Glyco_trans_2-like"/>
</dbReference>
<evidence type="ECO:0000256" key="1">
    <source>
        <dbReference type="ARBA" id="ARBA00006739"/>
    </source>
</evidence>
<dbReference type="GO" id="GO:0016757">
    <property type="term" value="F:glycosyltransferase activity"/>
    <property type="evidence" value="ECO:0007669"/>
    <property type="project" value="UniProtKB-KW"/>
</dbReference>
<reference evidence="6 7" key="1">
    <citation type="submission" date="2017-02" db="EMBL/GenBank/DDBJ databases">
        <authorList>
            <person name="Peterson S.W."/>
        </authorList>
    </citation>
    <scope>NUCLEOTIDE SEQUENCE [LARGE SCALE GENOMIC DNA]</scope>
    <source>
        <strain evidence="6 7">ATCC 43854</strain>
    </source>
</reference>
<dbReference type="PANTHER" id="PTHR43630">
    <property type="entry name" value="POLY-BETA-1,6-N-ACETYL-D-GLUCOSAMINE SYNTHASE"/>
    <property type="match status" value="1"/>
</dbReference>
<accession>A0A1T4KFF0</accession>
<dbReference type="STRING" id="28122.SAMN02745108_00475"/>
<organism evidence="6 7">
    <name type="scientific">Fibrobacter intestinalis</name>
    <dbReference type="NCBI Taxonomy" id="28122"/>
    <lineage>
        <taxon>Bacteria</taxon>
        <taxon>Pseudomonadati</taxon>
        <taxon>Fibrobacterota</taxon>
        <taxon>Fibrobacteria</taxon>
        <taxon>Fibrobacterales</taxon>
        <taxon>Fibrobacteraceae</taxon>
        <taxon>Fibrobacter</taxon>
    </lineage>
</organism>
<dbReference type="EMBL" id="FUWU01000005">
    <property type="protein sequence ID" value="SJZ41087.1"/>
    <property type="molecule type" value="Genomic_DNA"/>
</dbReference>
<dbReference type="SUPFAM" id="SSF53448">
    <property type="entry name" value="Nucleotide-diphospho-sugar transferases"/>
    <property type="match status" value="1"/>
</dbReference>
<dbReference type="Gene3D" id="3.90.550.10">
    <property type="entry name" value="Spore Coat Polysaccharide Biosynthesis Protein SpsA, Chain A"/>
    <property type="match status" value="1"/>
</dbReference>
<feature type="domain" description="Glycosyltransferase 2-like" evidence="5">
    <location>
        <begin position="82"/>
        <end position="254"/>
    </location>
</feature>
<dbReference type="Proteomes" id="UP000190449">
    <property type="component" value="Unassembled WGS sequence"/>
</dbReference>
<feature type="transmembrane region" description="Helical" evidence="4">
    <location>
        <begin position="34"/>
        <end position="57"/>
    </location>
</feature>
<feature type="transmembrane region" description="Helical" evidence="4">
    <location>
        <begin position="319"/>
        <end position="339"/>
    </location>
</feature>
<keyword evidence="4" id="KW-1133">Transmembrane helix</keyword>
<gene>
    <name evidence="6" type="ORF">SAMN02745108_00475</name>
</gene>
<evidence type="ECO:0000313" key="6">
    <source>
        <dbReference type="EMBL" id="SJZ41087.1"/>
    </source>
</evidence>
<evidence type="ECO:0000256" key="2">
    <source>
        <dbReference type="ARBA" id="ARBA00022676"/>
    </source>
</evidence>
<comment type="similarity">
    <text evidence="1">Belongs to the glycosyltransferase 2 family.</text>
</comment>
<evidence type="ECO:0000256" key="3">
    <source>
        <dbReference type="ARBA" id="ARBA00022679"/>
    </source>
</evidence>